<name>A0AAV9XHC0_9PEZI</name>
<dbReference type="Proteomes" id="UP001365542">
    <property type="component" value="Unassembled WGS sequence"/>
</dbReference>
<feature type="transmembrane region" description="Helical" evidence="2">
    <location>
        <begin position="155"/>
        <end position="175"/>
    </location>
</feature>
<keyword evidence="2" id="KW-0812">Transmembrane</keyword>
<keyword evidence="4" id="KW-1185">Reference proteome</keyword>
<sequence>MSSEKHISANTQAVDPVVSTEPQASEETPSQNLLRRIGYITAALIVLSFLVAFSAIGFLAFLWYSNWENDTWHSIVMANWMPRSISLTSTALRWAISTQAALGLAMIAAVTLESFDVPLVTIADISLMRASSGGSLLATLKNVCWPLFRFGAPGILVRTVIPILLLLSTMTLIQFSSTVLLSDLRTDVIPGSPLSTNLTIDWFFNGQKYNWTAPPRQNSYWSSGKPPFWPAFGEISEPPIVQDGVSDTGKNLRAFLPYLTADTRQSIRQYDGKAVLVDTRVTCQRPILEDLVVYTTDPNGKFGAVPQPALHGSASPSFTNTPRFNASDIPTIFDCPFSEKSPHVFSICELKNTQSRYPEWEHNIDKHYPGTIVSEFREWPITSLKQNSSGAAYLILTISNDILPPGNGEWVEWEITTADASGNGTYTHRGNATLCYSALDTVIRDVSLYSSTNRTEPSLSWSPAIQNFNWTDVYRQIRPGSISNKTAEERGVLNMQIIDTLATPENNTAGTDGPIGALTSGSIYQSVWPYLNEAVHMLGGGADGYPNFGYGNFSAILDSNFWGWSTQYASFRTEIGAPLWIINLFEHIVYGEDTVATALQTVLFSIAGIAYYDQLPQYDSWQVINTTSFVPGFHPGGPHGSTRTEVPVGFTITILVVAFHTVVFLFVCWLFATKSKYSRLGDTWLAIANVVEGALTGGMLEAARKPHGYRYEPGAATGSGPGEDDAYRSTRVGLAVVDGKLHLQRAQPGFSNA</sequence>
<comment type="caution">
    <text evidence="3">The sequence shown here is derived from an EMBL/GenBank/DDBJ whole genome shotgun (WGS) entry which is preliminary data.</text>
</comment>
<gene>
    <name evidence="3" type="primary">IML2_8</name>
    <name evidence="3" type="ORF">TWF694_007317</name>
</gene>
<feature type="transmembrane region" description="Helical" evidence="2">
    <location>
        <begin position="648"/>
        <end position="672"/>
    </location>
</feature>
<proteinExistence type="predicted"/>
<protein>
    <submittedName>
        <fullName evidence="3">Mitochondrial outer membrane protein iml2</fullName>
    </submittedName>
</protein>
<evidence type="ECO:0000313" key="4">
    <source>
        <dbReference type="Proteomes" id="UP001365542"/>
    </source>
</evidence>
<dbReference type="AlphaFoldDB" id="A0AAV9XHC0"/>
<dbReference type="EMBL" id="JAVHJO010000003">
    <property type="protein sequence ID" value="KAK6541509.1"/>
    <property type="molecule type" value="Genomic_DNA"/>
</dbReference>
<reference evidence="3 4" key="1">
    <citation type="submission" date="2019-10" db="EMBL/GenBank/DDBJ databases">
        <authorList>
            <person name="Palmer J.M."/>
        </authorList>
    </citation>
    <scope>NUCLEOTIDE SEQUENCE [LARGE SCALE GENOMIC DNA]</scope>
    <source>
        <strain evidence="3 4">TWF694</strain>
    </source>
</reference>
<evidence type="ECO:0000313" key="3">
    <source>
        <dbReference type="EMBL" id="KAK6541509.1"/>
    </source>
</evidence>
<feature type="transmembrane region" description="Helical" evidence="2">
    <location>
        <begin position="91"/>
        <end position="112"/>
    </location>
</feature>
<accession>A0AAV9XHC0</accession>
<keyword evidence="2" id="KW-1133">Transmembrane helix</keyword>
<evidence type="ECO:0000256" key="1">
    <source>
        <dbReference type="SAM" id="MobiDB-lite"/>
    </source>
</evidence>
<organism evidence="3 4">
    <name type="scientific">Orbilia ellipsospora</name>
    <dbReference type="NCBI Taxonomy" id="2528407"/>
    <lineage>
        <taxon>Eukaryota</taxon>
        <taxon>Fungi</taxon>
        <taxon>Dikarya</taxon>
        <taxon>Ascomycota</taxon>
        <taxon>Pezizomycotina</taxon>
        <taxon>Orbiliomycetes</taxon>
        <taxon>Orbiliales</taxon>
        <taxon>Orbiliaceae</taxon>
        <taxon>Orbilia</taxon>
    </lineage>
</organism>
<feature type="transmembrane region" description="Helical" evidence="2">
    <location>
        <begin position="39"/>
        <end position="64"/>
    </location>
</feature>
<keyword evidence="2" id="KW-0472">Membrane</keyword>
<feature type="region of interest" description="Disordered" evidence="1">
    <location>
        <begin position="1"/>
        <end position="26"/>
    </location>
</feature>
<evidence type="ECO:0000256" key="2">
    <source>
        <dbReference type="SAM" id="Phobius"/>
    </source>
</evidence>